<sequence length="140" mass="15265">MSQHNHREDIVSLSEQEQRALREIEQALMADDPKFGKAVASNNGLTGGGLTLRGIALFVLGLVFLVAGVALSQQTLWFVALGIIGFLVMFGSGVWMLRGDGSNKITVASRTSNAKNRQPGNSTIGDKMEENFRRRFEGNK</sequence>
<organism evidence="2 3">
    <name type="scientific">Corynebacterium suranareeae</name>
    <dbReference type="NCBI Taxonomy" id="2506452"/>
    <lineage>
        <taxon>Bacteria</taxon>
        <taxon>Bacillati</taxon>
        <taxon>Actinomycetota</taxon>
        <taxon>Actinomycetes</taxon>
        <taxon>Mycobacteriales</taxon>
        <taxon>Corynebacteriaceae</taxon>
        <taxon>Corynebacterium</taxon>
    </lineage>
</organism>
<dbReference type="InterPro" id="IPR021401">
    <property type="entry name" value="DUF3040"/>
</dbReference>
<dbReference type="Proteomes" id="UP000218244">
    <property type="component" value="Chromosome"/>
</dbReference>
<keyword evidence="3" id="KW-1185">Reference proteome</keyword>
<feature type="transmembrane region" description="Helical" evidence="1">
    <location>
        <begin position="76"/>
        <end position="97"/>
    </location>
</feature>
<dbReference type="KEGG" id="csur:N24_2241"/>
<feature type="transmembrane region" description="Helical" evidence="1">
    <location>
        <begin position="50"/>
        <end position="70"/>
    </location>
</feature>
<proteinExistence type="predicted"/>
<name>A0A160PTD4_9CORY</name>
<dbReference type="EMBL" id="AP017369">
    <property type="protein sequence ID" value="BAU96503.1"/>
    <property type="molecule type" value="Genomic_DNA"/>
</dbReference>
<evidence type="ECO:0000313" key="3">
    <source>
        <dbReference type="Proteomes" id="UP000218244"/>
    </source>
</evidence>
<dbReference type="Pfam" id="PF11239">
    <property type="entry name" value="DUF3040"/>
    <property type="match status" value="1"/>
</dbReference>
<dbReference type="AlphaFoldDB" id="A0A160PTD4"/>
<gene>
    <name evidence="2" type="ORF">N24_2241</name>
</gene>
<protein>
    <recommendedName>
        <fullName evidence="4">DUF3040 domain-containing protein</fullName>
    </recommendedName>
</protein>
<evidence type="ECO:0000256" key="1">
    <source>
        <dbReference type="SAM" id="Phobius"/>
    </source>
</evidence>
<keyword evidence="1" id="KW-0812">Transmembrane</keyword>
<evidence type="ECO:0008006" key="4">
    <source>
        <dbReference type="Google" id="ProtNLM"/>
    </source>
</evidence>
<keyword evidence="1" id="KW-1133">Transmembrane helix</keyword>
<accession>A0A160PTD4</accession>
<reference evidence="2 3" key="1">
    <citation type="submission" date="2016-02" db="EMBL/GenBank/DDBJ databases">
        <title>Corynebacterium glutamicum N24 whole genome sequencing project.</title>
        <authorList>
            <person name="Matsutani M."/>
            <person name="Nangtapong N."/>
            <person name="Yakushi T."/>
            <person name="Matsushita K."/>
        </authorList>
    </citation>
    <scope>NUCLEOTIDE SEQUENCE [LARGE SCALE GENOMIC DNA]</scope>
    <source>
        <strain evidence="2 3">N24</strain>
    </source>
</reference>
<keyword evidence="1" id="KW-0472">Membrane</keyword>
<evidence type="ECO:0000313" key="2">
    <source>
        <dbReference type="EMBL" id="BAU96503.1"/>
    </source>
</evidence>